<dbReference type="AlphaFoldDB" id="A0AAD7ZJF7"/>
<dbReference type="EMBL" id="JASPKZ010007842">
    <property type="protein sequence ID" value="KAJ9581824.1"/>
    <property type="molecule type" value="Genomic_DNA"/>
</dbReference>
<comment type="caution">
    <text evidence="1">The sequence shown here is derived from an EMBL/GenBank/DDBJ whole genome shotgun (WGS) entry which is preliminary data.</text>
</comment>
<dbReference type="Proteomes" id="UP001233999">
    <property type="component" value="Unassembled WGS sequence"/>
</dbReference>
<sequence length="70" mass="8228">VKLHKHFILNVRSVELTSLVKMALNMQQRITIAAWAITYANDREESWTRSMFHCRIGFTTVLHKSHFLSL</sequence>
<proteinExistence type="predicted"/>
<reference evidence="1" key="1">
    <citation type="journal article" date="2023" name="IScience">
        <title>Live-bearing cockroach genome reveals convergent evolutionary mechanisms linked to viviparity in insects and beyond.</title>
        <authorList>
            <person name="Fouks B."/>
            <person name="Harrison M.C."/>
            <person name="Mikhailova A.A."/>
            <person name="Marchal E."/>
            <person name="English S."/>
            <person name="Carruthers M."/>
            <person name="Jennings E.C."/>
            <person name="Chiamaka E.L."/>
            <person name="Frigard R.A."/>
            <person name="Pippel M."/>
            <person name="Attardo G.M."/>
            <person name="Benoit J.B."/>
            <person name="Bornberg-Bauer E."/>
            <person name="Tobe S.S."/>
        </authorList>
    </citation>
    <scope>NUCLEOTIDE SEQUENCE</scope>
    <source>
        <strain evidence="1">Stay&amp;Tobe</strain>
    </source>
</reference>
<reference evidence="1" key="2">
    <citation type="submission" date="2023-05" db="EMBL/GenBank/DDBJ databases">
        <authorList>
            <person name="Fouks B."/>
        </authorList>
    </citation>
    <scope>NUCLEOTIDE SEQUENCE</scope>
    <source>
        <strain evidence="1">Stay&amp;Tobe</strain>
        <tissue evidence="1">Testes</tissue>
    </source>
</reference>
<evidence type="ECO:0000313" key="2">
    <source>
        <dbReference type="Proteomes" id="UP001233999"/>
    </source>
</evidence>
<evidence type="ECO:0000313" key="1">
    <source>
        <dbReference type="EMBL" id="KAJ9581824.1"/>
    </source>
</evidence>
<name>A0AAD7ZJF7_DIPPU</name>
<feature type="non-terminal residue" evidence="1">
    <location>
        <position position="1"/>
    </location>
</feature>
<accession>A0AAD7ZJF7</accession>
<feature type="non-terminal residue" evidence="1">
    <location>
        <position position="70"/>
    </location>
</feature>
<protein>
    <submittedName>
        <fullName evidence="1">Uncharacterized protein</fullName>
    </submittedName>
</protein>
<keyword evidence="2" id="KW-1185">Reference proteome</keyword>
<gene>
    <name evidence="1" type="ORF">L9F63_003893</name>
</gene>
<organism evidence="1 2">
    <name type="scientific">Diploptera punctata</name>
    <name type="common">Pacific beetle cockroach</name>
    <dbReference type="NCBI Taxonomy" id="6984"/>
    <lineage>
        <taxon>Eukaryota</taxon>
        <taxon>Metazoa</taxon>
        <taxon>Ecdysozoa</taxon>
        <taxon>Arthropoda</taxon>
        <taxon>Hexapoda</taxon>
        <taxon>Insecta</taxon>
        <taxon>Pterygota</taxon>
        <taxon>Neoptera</taxon>
        <taxon>Polyneoptera</taxon>
        <taxon>Dictyoptera</taxon>
        <taxon>Blattodea</taxon>
        <taxon>Blaberoidea</taxon>
        <taxon>Blaberidae</taxon>
        <taxon>Diplopterinae</taxon>
        <taxon>Diploptera</taxon>
    </lineage>
</organism>